<dbReference type="Proteomes" id="UP001162992">
    <property type="component" value="Chromosome 13"/>
</dbReference>
<name>A0ACC2BSI9_DIPCM</name>
<evidence type="ECO:0000313" key="2">
    <source>
        <dbReference type="Proteomes" id="UP001162992"/>
    </source>
</evidence>
<accession>A0ACC2BSI9</accession>
<dbReference type="EMBL" id="CM055104">
    <property type="protein sequence ID" value="KAJ7532753.1"/>
    <property type="molecule type" value="Genomic_DNA"/>
</dbReference>
<organism evidence="1 2">
    <name type="scientific">Diphasiastrum complanatum</name>
    <name type="common">Issler's clubmoss</name>
    <name type="synonym">Lycopodium complanatum</name>
    <dbReference type="NCBI Taxonomy" id="34168"/>
    <lineage>
        <taxon>Eukaryota</taxon>
        <taxon>Viridiplantae</taxon>
        <taxon>Streptophyta</taxon>
        <taxon>Embryophyta</taxon>
        <taxon>Tracheophyta</taxon>
        <taxon>Lycopodiopsida</taxon>
        <taxon>Lycopodiales</taxon>
        <taxon>Lycopodiaceae</taxon>
        <taxon>Lycopodioideae</taxon>
        <taxon>Diphasiastrum</taxon>
    </lineage>
</organism>
<reference evidence="2" key="1">
    <citation type="journal article" date="2024" name="Proc. Natl. Acad. Sci. U.S.A.">
        <title>Extraordinary preservation of gene collinearity over three hundred million years revealed in homosporous lycophytes.</title>
        <authorList>
            <person name="Li C."/>
            <person name="Wickell D."/>
            <person name="Kuo L.Y."/>
            <person name="Chen X."/>
            <person name="Nie B."/>
            <person name="Liao X."/>
            <person name="Peng D."/>
            <person name="Ji J."/>
            <person name="Jenkins J."/>
            <person name="Williams M."/>
            <person name="Shu S."/>
            <person name="Plott C."/>
            <person name="Barry K."/>
            <person name="Rajasekar S."/>
            <person name="Grimwood J."/>
            <person name="Han X."/>
            <person name="Sun S."/>
            <person name="Hou Z."/>
            <person name="He W."/>
            <person name="Dai G."/>
            <person name="Sun C."/>
            <person name="Schmutz J."/>
            <person name="Leebens-Mack J.H."/>
            <person name="Li F.W."/>
            <person name="Wang L."/>
        </authorList>
    </citation>
    <scope>NUCLEOTIDE SEQUENCE [LARGE SCALE GENOMIC DNA]</scope>
    <source>
        <strain evidence="2">cv. PW_Plant_1</strain>
    </source>
</reference>
<evidence type="ECO:0000313" key="1">
    <source>
        <dbReference type="EMBL" id="KAJ7532753.1"/>
    </source>
</evidence>
<gene>
    <name evidence="1" type="ORF">O6H91_13G018400</name>
</gene>
<proteinExistence type="predicted"/>
<sequence length="280" mass="30759">MEDGSWECQVCTFHNRESHILCSMCFRLRPDFQRYSTSYLNTPSGSLQRYAADSIESSLEMVEARRASREQSSMCSFARLLGSALSGALTGMFAIVGALSGAVTGALAGRATEGGFFRGAGLGAVAGAVLSVEFLEAFGAFWSTERPASRSSSSMGEFFDEILSGRYVQDQFGPYLFTSLRQPVNIDDMTYEELYEMFGPGDTDMKGASEASLKALPWHTIRENGQDFGGELNCCTICLQELVYGEDARSLPHCNHMFHKACVDQWLRQQGSCPVCRHAI</sequence>
<keyword evidence="2" id="KW-1185">Reference proteome</keyword>
<comment type="caution">
    <text evidence="1">The sequence shown here is derived from an EMBL/GenBank/DDBJ whole genome shotgun (WGS) entry which is preliminary data.</text>
</comment>
<protein>
    <submittedName>
        <fullName evidence="1">Uncharacterized protein</fullName>
    </submittedName>
</protein>